<dbReference type="InterPro" id="IPR023997">
    <property type="entry name" value="TonB-dep_OMP_SusC/RagA_CS"/>
</dbReference>
<comment type="similarity">
    <text evidence="10 11">Belongs to the TonB-dependent receptor family.</text>
</comment>
<evidence type="ECO:0000259" key="13">
    <source>
        <dbReference type="Pfam" id="PF00593"/>
    </source>
</evidence>
<dbReference type="Pfam" id="PF00593">
    <property type="entry name" value="TonB_dep_Rec_b-barrel"/>
    <property type="match status" value="1"/>
</dbReference>
<keyword evidence="16" id="KW-1185">Reference proteome</keyword>
<evidence type="ECO:0000259" key="14">
    <source>
        <dbReference type="Pfam" id="PF07715"/>
    </source>
</evidence>
<feature type="signal peptide" evidence="12">
    <location>
        <begin position="1"/>
        <end position="20"/>
    </location>
</feature>
<dbReference type="PANTHER" id="PTHR30069">
    <property type="entry name" value="TONB-DEPENDENT OUTER MEMBRANE RECEPTOR"/>
    <property type="match status" value="1"/>
</dbReference>
<reference evidence="15 16" key="1">
    <citation type="submission" date="2018-05" db="EMBL/GenBank/DDBJ databases">
        <title>Chitinophaga sp. K3CV102501T nov., isolated from isolated from a monsoon evergreen broad-leaved forest soil.</title>
        <authorList>
            <person name="Lv Y."/>
        </authorList>
    </citation>
    <scope>NUCLEOTIDE SEQUENCE [LARGE SCALE GENOMIC DNA]</scope>
    <source>
        <strain evidence="15 16">GDMCC 1.1325</strain>
    </source>
</reference>
<dbReference type="InterPro" id="IPR039426">
    <property type="entry name" value="TonB-dep_rcpt-like"/>
</dbReference>
<accession>A0A365Y6N4</accession>
<dbReference type="InterPro" id="IPR012910">
    <property type="entry name" value="Plug_dom"/>
</dbReference>
<keyword evidence="6 11" id="KW-0798">TonB box</keyword>
<dbReference type="NCBIfam" id="TIGR04057">
    <property type="entry name" value="SusC_RagA_signa"/>
    <property type="match status" value="1"/>
</dbReference>
<dbReference type="GO" id="GO:0009279">
    <property type="term" value="C:cell outer membrane"/>
    <property type="evidence" value="ECO:0007669"/>
    <property type="project" value="UniProtKB-SubCell"/>
</dbReference>
<evidence type="ECO:0000313" key="16">
    <source>
        <dbReference type="Proteomes" id="UP000253410"/>
    </source>
</evidence>
<evidence type="ECO:0000256" key="11">
    <source>
        <dbReference type="RuleBase" id="RU003357"/>
    </source>
</evidence>
<keyword evidence="3 10" id="KW-1134">Transmembrane beta strand</keyword>
<evidence type="ECO:0000256" key="3">
    <source>
        <dbReference type="ARBA" id="ARBA00022452"/>
    </source>
</evidence>
<keyword evidence="9 10" id="KW-0998">Cell outer membrane</keyword>
<keyword evidence="8" id="KW-0675">Receptor</keyword>
<evidence type="ECO:0000256" key="8">
    <source>
        <dbReference type="ARBA" id="ARBA00023170"/>
    </source>
</evidence>
<dbReference type="Pfam" id="PF07715">
    <property type="entry name" value="Plug"/>
    <property type="match status" value="1"/>
</dbReference>
<evidence type="ECO:0000256" key="5">
    <source>
        <dbReference type="ARBA" id="ARBA00022729"/>
    </source>
</evidence>
<dbReference type="InterPro" id="IPR023996">
    <property type="entry name" value="TonB-dep_OMP_SusC/RagA"/>
</dbReference>
<dbReference type="NCBIfam" id="TIGR04056">
    <property type="entry name" value="OMP_RagA_SusC"/>
    <property type="match status" value="1"/>
</dbReference>
<gene>
    <name evidence="15" type="ORF">DF182_07705</name>
</gene>
<dbReference type="RefSeq" id="WP_113616807.1">
    <property type="nucleotide sequence ID" value="NZ_QFFJ01000001.1"/>
</dbReference>
<evidence type="ECO:0000256" key="4">
    <source>
        <dbReference type="ARBA" id="ARBA00022692"/>
    </source>
</evidence>
<evidence type="ECO:0000256" key="9">
    <source>
        <dbReference type="ARBA" id="ARBA00023237"/>
    </source>
</evidence>
<evidence type="ECO:0000256" key="7">
    <source>
        <dbReference type="ARBA" id="ARBA00023136"/>
    </source>
</evidence>
<dbReference type="GO" id="GO:0015344">
    <property type="term" value="F:siderophore uptake transmembrane transporter activity"/>
    <property type="evidence" value="ECO:0007669"/>
    <property type="project" value="TreeGrafter"/>
</dbReference>
<organism evidence="15 16">
    <name type="scientific">Chitinophaga flava</name>
    <dbReference type="NCBI Taxonomy" id="2259036"/>
    <lineage>
        <taxon>Bacteria</taxon>
        <taxon>Pseudomonadati</taxon>
        <taxon>Bacteroidota</taxon>
        <taxon>Chitinophagia</taxon>
        <taxon>Chitinophagales</taxon>
        <taxon>Chitinophagaceae</taxon>
        <taxon>Chitinophaga</taxon>
    </lineage>
</organism>
<keyword evidence="2 10" id="KW-0813">Transport</keyword>
<comment type="subcellular location">
    <subcellularLocation>
        <location evidence="1 10">Cell outer membrane</location>
        <topology evidence="1 10">Multi-pass membrane protein</topology>
    </subcellularLocation>
</comment>
<keyword evidence="7 10" id="KW-0472">Membrane</keyword>
<name>A0A365Y6N4_9BACT</name>
<feature type="domain" description="TonB-dependent receptor plug" evidence="14">
    <location>
        <begin position="118"/>
        <end position="247"/>
    </location>
</feature>
<dbReference type="Gene3D" id="2.40.170.20">
    <property type="entry name" value="TonB-dependent receptor, beta-barrel domain"/>
    <property type="match status" value="1"/>
</dbReference>
<feature type="domain" description="TonB-dependent receptor-like beta-barrel" evidence="13">
    <location>
        <begin position="412"/>
        <end position="940"/>
    </location>
</feature>
<protein>
    <submittedName>
        <fullName evidence="15">SusC/RagA family TonB-linked outer membrane protein</fullName>
    </submittedName>
</protein>
<dbReference type="InterPro" id="IPR000531">
    <property type="entry name" value="Beta-barrel_TonB"/>
</dbReference>
<evidence type="ECO:0000313" key="15">
    <source>
        <dbReference type="EMBL" id="RBL94150.1"/>
    </source>
</evidence>
<dbReference type="GO" id="GO:0044718">
    <property type="term" value="P:siderophore transmembrane transport"/>
    <property type="evidence" value="ECO:0007669"/>
    <property type="project" value="TreeGrafter"/>
</dbReference>
<dbReference type="SUPFAM" id="SSF56935">
    <property type="entry name" value="Porins"/>
    <property type="match status" value="1"/>
</dbReference>
<dbReference type="Pfam" id="PF13715">
    <property type="entry name" value="CarbopepD_reg_2"/>
    <property type="match status" value="1"/>
</dbReference>
<dbReference type="InterPro" id="IPR037066">
    <property type="entry name" value="Plug_dom_sf"/>
</dbReference>
<dbReference type="Gene3D" id="2.170.130.10">
    <property type="entry name" value="TonB-dependent receptor, plug domain"/>
    <property type="match status" value="1"/>
</dbReference>
<dbReference type="InterPro" id="IPR008969">
    <property type="entry name" value="CarboxyPept-like_regulatory"/>
</dbReference>
<proteinExistence type="inferred from homology"/>
<dbReference type="Gene3D" id="2.60.40.1120">
    <property type="entry name" value="Carboxypeptidase-like, regulatory domain"/>
    <property type="match status" value="1"/>
</dbReference>
<dbReference type="PROSITE" id="PS52016">
    <property type="entry name" value="TONB_DEPENDENT_REC_3"/>
    <property type="match status" value="1"/>
</dbReference>
<dbReference type="InterPro" id="IPR036942">
    <property type="entry name" value="Beta-barrel_TonB_sf"/>
</dbReference>
<dbReference type="OrthoDB" id="9768177at2"/>
<evidence type="ECO:0000256" key="12">
    <source>
        <dbReference type="SAM" id="SignalP"/>
    </source>
</evidence>
<keyword evidence="4 10" id="KW-0812">Transmembrane</keyword>
<sequence>MRKMLHFLCMLLLLSRAAEAQDNIVTGQVRSATDGALLPGVTITVKGKTTGAITDNQGVFRLVLPPGTQVLNFTAIGFLPQDVRVTDNRKLLVQLTENVKSLDAVVVSGLASATKRANLANAVTSISAKELTGTATPQTLDNALYGKLPGADIKSNSGAPGGGLSIQLRGISSLQGASQPLYIIDGVYLNNSVIRTGRSTITGAGGKEEDDAANRLADINPDDIATVEVLKGASASAIYGTRANAGVIIITTKKGKAGRTRVSLGQEIGFAKIQHYMGSAPWDENKIRQFFPPSRQELELQRYHDALANGGPFNYEKILYGETPLLTNTHLNISGGTEKTKFYVSGNLSKENGIIKYTGFSRRSIRLNLDHQLSSRISFSINSNYINSNTDRGFTGNENNAGASLGYIIGYTPNYFNPFPDAAGNYPDNPYSESENPLALRDKAINNSNVNRFIQSGKLNIQLFSNARSSLSAAVQGGVDYLSSRTKVYFPDDLQAQRSEANPGDIVLGQENAINTNLQAFLLYQQAVGKINFSTQAGAVFLETKSYSTLNRGRGLVAKQQNISQAAVQSLLQQYDQQVKDAGIVAQEEVNFDDKLITTLGVRFDKSTLNGDANQYYAFPKASVALNVSKFSFWKSRTVSQLKLRAAYGQTGGLASFGDTYSSLQPAINGGLIGSKISGVAGNPNLKPERAGELELGIDAGFFNNRLNFEGTYYSKRVTDLIQNLTLASSTGITTKKINAAELVNKGVEIAVSGVPVSTRNLTWTSRLLFWKNTSKITRLDVPSYTTGSYGPTFGTYLIRKGYSPTTIVGVPRTKEGEYTVYGNSQPDFQSSLYNDIQFLHNFNFSFLLHWKKGGDLLNITLYNTDNGGTTKDWNDDYNHNGVPNGKDRAGTGAGVYVQDAGYLRIREVSLSYTFPKPLISRAFRNVVDQVRIGVSATNLFTVTSYPGYDPEASNFGTQAINAGTDLFQYPSSKRILFNVKVDF</sequence>
<keyword evidence="5 12" id="KW-0732">Signal</keyword>
<dbReference type="PANTHER" id="PTHR30069:SF29">
    <property type="entry name" value="HEMOGLOBIN AND HEMOGLOBIN-HAPTOGLOBIN-BINDING PROTEIN 1-RELATED"/>
    <property type="match status" value="1"/>
</dbReference>
<comment type="caution">
    <text evidence="15">The sequence shown here is derived from an EMBL/GenBank/DDBJ whole genome shotgun (WGS) entry which is preliminary data.</text>
</comment>
<dbReference type="AlphaFoldDB" id="A0A365Y6N4"/>
<dbReference type="Proteomes" id="UP000253410">
    <property type="component" value="Unassembled WGS sequence"/>
</dbReference>
<evidence type="ECO:0000256" key="2">
    <source>
        <dbReference type="ARBA" id="ARBA00022448"/>
    </source>
</evidence>
<feature type="chain" id="PRO_5017082487" evidence="12">
    <location>
        <begin position="21"/>
        <end position="984"/>
    </location>
</feature>
<evidence type="ECO:0000256" key="10">
    <source>
        <dbReference type="PROSITE-ProRule" id="PRU01360"/>
    </source>
</evidence>
<evidence type="ECO:0000256" key="6">
    <source>
        <dbReference type="ARBA" id="ARBA00023077"/>
    </source>
</evidence>
<dbReference type="EMBL" id="QFFJ01000001">
    <property type="protein sequence ID" value="RBL94150.1"/>
    <property type="molecule type" value="Genomic_DNA"/>
</dbReference>
<evidence type="ECO:0000256" key="1">
    <source>
        <dbReference type="ARBA" id="ARBA00004571"/>
    </source>
</evidence>
<dbReference type="SUPFAM" id="SSF49464">
    <property type="entry name" value="Carboxypeptidase regulatory domain-like"/>
    <property type="match status" value="1"/>
</dbReference>